<dbReference type="SUPFAM" id="SSF63829">
    <property type="entry name" value="Calcium-dependent phosphotriesterase"/>
    <property type="match status" value="1"/>
</dbReference>
<accession>A0A9X2XND4</accession>
<dbReference type="Gene3D" id="2.120.10.30">
    <property type="entry name" value="TolB, C-terminal domain"/>
    <property type="match status" value="1"/>
</dbReference>
<organism evidence="2 3">
    <name type="scientific">Paraflavisolibacter caeni</name>
    <dbReference type="NCBI Taxonomy" id="2982496"/>
    <lineage>
        <taxon>Bacteria</taxon>
        <taxon>Pseudomonadati</taxon>
        <taxon>Bacteroidota</taxon>
        <taxon>Chitinophagia</taxon>
        <taxon>Chitinophagales</taxon>
        <taxon>Chitinophagaceae</taxon>
        <taxon>Paraflavisolibacter</taxon>
    </lineage>
</organism>
<keyword evidence="1" id="KW-0732">Signal</keyword>
<evidence type="ECO:0000313" key="3">
    <source>
        <dbReference type="Proteomes" id="UP001155483"/>
    </source>
</evidence>
<reference evidence="2" key="1">
    <citation type="submission" date="2022-09" db="EMBL/GenBank/DDBJ databases">
        <authorList>
            <person name="Yuan C."/>
            <person name="Ke Z."/>
        </authorList>
    </citation>
    <scope>NUCLEOTIDE SEQUENCE</scope>
    <source>
        <strain evidence="2">LB-8</strain>
    </source>
</reference>
<dbReference type="Proteomes" id="UP001155483">
    <property type="component" value="Unassembled WGS sequence"/>
</dbReference>
<evidence type="ECO:0000313" key="2">
    <source>
        <dbReference type="EMBL" id="MCU7547919.1"/>
    </source>
</evidence>
<name>A0A9X2XND4_9BACT</name>
<proteinExistence type="predicted"/>
<dbReference type="InterPro" id="IPR011042">
    <property type="entry name" value="6-blade_b-propeller_TolB-like"/>
</dbReference>
<feature type="signal peptide" evidence="1">
    <location>
        <begin position="1"/>
        <end position="23"/>
    </location>
</feature>
<dbReference type="GO" id="GO:0005524">
    <property type="term" value="F:ATP binding"/>
    <property type="evidence" value="ECO:0007669"/>
    <property type="project" value="UniProtKB-KW"/>
</dbReference>
<keyword evidence="2" id="KW-0067">ATP-binding</keyword>
<feature type="chain" id="PRO_5040985507" evidence="1">
    <location>
        <begin position="24"/>
        <end position="275"/>
    </location>
</feature>
<dbReference type="EMBL" id="JAOTIF010000001">
    <property type="protein sequence ID" value="MCU7547919.1"/>
    <property type="molecule type" value="Genomic_DNA"/>
</dbReference>
<protein>
    <submittedName>
        <fullName evidence="2">ATP-binding protein</fullName>
    </submittedName>
</protein>
<dbReference type="AlphaFoldDB" id="A0A9X2XND4"/>
<reference evidence="2" key="2">
    <citation type="submission" date="2023-04" db="EMBL/GenBank/DDBJ databases">
        <title>Paracnuella aquatica gen. nov., sp. nov., a member of the family Chitinophagaceae isolated from a hot spring.</title>
        <authorList>
            <person name="Wang C."/>
        </authorList>
    </citation>
    <scope>NUCLEOTIDE SEQUENCE</scope>
    <source>
        <strain evidence="2">LB-8</strain>
    </source>
</reference>
<dbReference type="RefSeq" id="WP_279295363.1">
    <property type="nucleotide sequence ID" value="NZ_JAOTIF010000001.1"/>
</dbReference>
<sequence>MKTCFKKLFFLSFLFSFAFMANAQHQIEKIWETDTTLTTPESVLPAGSILYVSLIKGAPWEADGKGGIAKVDRNGKVLDASWVSGLNAPKGMGLSGNKLFVADITEVVVIDTKTGKIDQKIAVDGAQNLNDISVDQKGTVYVSDSKLGNVHQIINNKPTLYLSGLNKVNGLKAYGNDLYMLTAKDVYKVGKDKKLITVGIQELGGDGIEPIGNGDFVTSTWAGVLYYLQKDGKLETLMDTREQKRNVADIGYDAKQRIIYVPTFFANTVVAYKLK</sequence>
<gene>
    <name evidence="2" type="ORF">OCK74_02280</name>
</gene>
<keyword evidence="2" id="KW-0547">Nucleotide-binding</keyword>
<keyword evidence="3" id="KW-1185">Reference proteome</keyword>
<comment type="caution">
    <text evidence="2">The sequence shown here is derived from an EMBL/GenBank/DDBJ whole genome shotgun (WGS) entry which is preliminary data.</text>
</comment>
<evidence type="ECO:0000256" key="1">
    <source>
        <dbReference type="SAM" id="SignalP"/>
    </source>
</evidence>